<accession>A0A0V0QBY8</accession>
<evidence type="ECO:0000256" key="3">
    <source>
        <dbReference type="PROSITE-ProRule" id="PRU00221"/>
    </source>
</evidence>
<dbReference type="OrthoDB" id="290446at2759"/>
<evidence type="ECO:0000313" key="7">
    <source>
        <dbReference type="Proteomes" id="UP000054937"/>
    </source>
</evidence>
<name>A0A0V0QBY8_PSEPJ</name>
<dbReference type="AlphaFoldDB" id="A0A0V0QBY8"/>
<dbReference type="SMART" id="SM00320">
    <property type="entry name" value="WD40"/>
    <property type="match status" value="2"/>
</dbReference>
<dbReference type="InterPro" id="IPR019775">
    <property type="entry name" value="WD40_repeat_CS"/>
</dbReference>
<evidence type="ECO:0000256" key="1">
    <source>
        <dbReference type="ARBA" id="ARBA00022574"/>
    </source>
</evidence>
<dbReference type="InterPro" id="IPR036322">
    <property type="entry name" value="WD40_repeat_dom_sf"/>
</dbReference>
<feature type="repeat" description="WD" evidence="3">
    <location>
        <begin position="507"/>
        <end position="543"/>
    </location>
</feature>
<feature type="compositionally biased region" description="Basic and acidic residues" evidence="5">
    <location>
        <begin position="627"/>
        <end position="643"/>
    </location>
</feature>
<keyword evidence="1 3" id="KW-0853">WD repeat</keyword>
<dbReference type="InParanoid" id="A0A0V0QBY8"/>
<comment type="caution">
    <text evidence="6">The sequence shown here is derived from an EMBL/GenBank/DDBJ whole genome shotgun (WGS) entry which is preliminary data.</text>
</comment>
<dbReference type="PROSITE" id="PS50082">
    <property type="entry name" value="WD_REPEATS_2"/>
    <property type="match status" value="1"/>
</dbReference>
<dbReference type="Pfam" id="PF00400">
    <property type="entry name" value="WD40"/>
    <property type="match status" value="1"/>
</dbReference>
<dbReference type="EMBL" id="LDAU01000204">
    <property type="protein sequence ID" value="KRW99720.1"/>
    <property type="molecule type" value="Genomic_DNA"/>
</dbReference>
<keyword evidence="2" id="KW-0677">Repeat</keyword>
<feature type="coiled-coil region" evidence="4">
    <location>
        <begin position="26"/>
        <end position="53"/>
    </location>
</feature>
<dbReference type="PROSITE" id="PS00678">
    <property type="entry name" value="WD_REPEATS_1"/>
    <property type="match status" value="1"/>
</dbReference>
<evidence type="ECO:0000256" key="4">
    <source>
        <dbReference type="SAM" id="Coils"/>
    </source>
</evidence>
<dbReference type="Proteomes" id="UP000054937">
    <property type="component" value="Unassembled WGS sequence"/>
</dbReference>
<evidence type="ECO:0000256" key="2">
    <source>
        <dbReference type="ARBA" id="ARBA00022737"/>
    </source>
</evidence>
<reference evidence="6 7" key="1">
    <citation type="journal article" date="2015" name="Sci. Rep.">
        <title>Genome of the facultative scuticociliatosis pathogen Pseudocohnilembus persalinus provides insight into its virulence through horizontal gene transfer.</title>
        <authorList>
            <person name="Xiong J."/>
            <person name="Wang G."/>
            <person name="Cheng J."/>
            <person name="Tian M."/>
            <person name="Pan X."/>
            <person name="Warren A."/>
            <person name="Jiang C."/>
            <person name="Yuan D."/>
            <person name="Miao W."/>
        </authorList>
    </citation>
    <scope>NUCLEOTIDE SEQUENCE [LARGE SCALE GENOMIC DNA]</scope>
    <source>
        <strain evidence="6">36N120E</strain>
    </source>
</reference>
<dbReference type="SUPFAM" id="SSF50978">
    <property type="entry name" value="WD40 repeat-like"/>
    <property type="match status" value="1"/>
</dbReference>
<dbReference type="InterPro" id="IPR001680">
    <property type="entry name" value="WD40_rpt"/>
</dbReference>
<dbReference type="Gene3D" id="2.130.10.10">
    <property type="entry name" value="YVTN repeat-like/Quinoprotein amine dehydrogenase"/>
    <property type="match status" value="1"/>
</dbReference>
<protein>
    <submittedName>
        <fullName evidence="6">WD40-repeat-containing domain</fullName>
    </submittedName>
</protein>
<gene>
    <name evidence="6" type="ORF">PPERSA_07797</name>
</gene>
<feature type="region of interest" description="Disordered" evidence="5">
    <location>
        <begin position="626"/>
        <end position="649"/>
    </location>
</feature>
<organism evidence="6 7">
    <name type="scientific">Pseudocohnilembus persalinus</name>
    <name type="common">Ciliate</name>
    <dbReference type="NCBI Taxonomy" id="266149"/>
    <lineage>
        <taxon>Eukaryota</taxon>
        <taxon>Sar</taxon>
        <taxon>Alveolata</taxon>
        <taxon>Ciliophora</taxon>
        <taxon>Intramacronucleata</taxon>
        <taxon>Oligohymenophorea</taxon>
        <taxon>Scuticociliatia</taxon>
        <taxon>Philasterida</taxon>
        <taxon>Pseudocohnilembidae</taxon>
        <taxon>Pseudocohnilembus</taxon>
    </lineage>
</organism>
<feature type="coiled-coil region" evidence="4">
    <location>
        <begin position="91"/>
        <end position="127"/>
    </location>
</feature>
<keyword evidence="7" id="KW-1185">Reference proteome</keyword>
<evidence type="ECO:0000256" key="5">
    <source>
        <dbReference type="SAM" id="MobiDB-lite"/>
    </source>
</evidence>
<dbReference type="InterPro" id="IPR015943">
    <property type="entry name" value="WD40/YVTN_repeat-like_dom_sf"/>
</dbReference>
<evidence type="ECO:0000313" key="6">
    <source>
        <dbReference type="EMBL" id="KRW99720.1"/>
    </source>
</evidence>
<proteinExistence type="predicted"/>
<keyword evidence="4" id="KW-0175">Coiled coil</keyword>
<sequence length="729" mass="86936">MKNIIQYQKEYFATISNNFQELKSGSENLTINNKKFEQEINNFETEFEKNLDKTFVETKKKVMDQFKKGNKAFFDQIHQFQLGSDFLNHFIKSQQNDISKILENLDIQQKQLEKNQYQKDTSKQKEQKQLEQQIMTFLMNNNCNSYFYLFKVLQEFQKCQQKNVQQILNGTYKLEEQGQNFLEKLKQKLDETFKLQFQKEFQILESQNYQLHHDIENLKKQINIFDEKKQIFEVPKQTVQDFFLEKSENISLEKIQTQHTKFDHQDYFNPLEISVKVVQNIDDLFLFTGGWDGSVQIFDIQQNLKNVQFFEKLHKKPIKQILQLENGCVAIIGEDSVLSIMEHKKEKFELKRQIQVQIPEQIVKQIEKSCTNQEKEKKKKKIKKSQYISDEEIEQLKEKEYQDLLKGIKQNLFTISTSKEKNYLDSQKSWIILTGEQNMLYFFDMISYQMLGFKQLKNSNIISMKVVNKNLAYMGCENGDLYCVDLEKIFKSSGSEIKDETVIFKLEKAHSDWICSIQVKQIEQNKSILVTGGYDNYVKIWEVLLQKLDRDLVLQDTFNYQDQQYGDIKKINEFQCEDAVKQVELLIAKQNQQKEVQLQEYQKESSYNDVHIDSDQNGDQQQLQINEQEKKKERINSDNYEEKNNEEEYQNKDIDKTELKQLQYYLSYIAGNQFKILNQNGMVKNITLEDYDGFNNFTFFLDQEEKQKLVLAGISEKQDILIYQEKQKK</sequence>